<evidence type="ECO:0000313" key="9">
    <source>
        <dbReference type="Proteomes" id="UP000036932"/>
    </source>
</evidence>
<comment type="caution">
    <text evidence="8">The sequence shown here is derived from an EMBL/GenBank/DDBJ whole genome shotgun (WGS) entry which is preliminary data.</text>
</comment>
<evidence type="ECO:0000256" key="3">
    <source>
        <dbReference type="ARBA" id="ARBA00020784"/>
    </source>
</evidence>
<dbReference type="PATRIC" id="fig|1705565.3.peg.3011"/>
<dbReference type="SUPFAM" id="SSF52091">
    <property type="entry name" value="SpoIIaa-like"/>
    <property type="match status" value="1"/>
</dbReference>
<gene>
    <name evidence="8" type="ORF">AM231_05580</name>
</gene>
<evidence type="ECO:0000313" key="8">
    <source>
        <dbReference type="EMBL" id="KOR88683.1"/>
    </source>
</evidence>
<dbReference type="AlphaFoldDB" id="A0A0M1P2G0"/>
<dbReference type="GO" id="GO:0043856">
    <property type="term" value="F:anti-sigma factor antagonist activity"/>
    <property type="evidence" value="ECO:0007669"/>
    <property type="project" value="InterPro"/>
</dbReference>
<dbReference type="InterPro" id="IPR003658">
    <property type="entry name" value="Anti-sigma_ant"/>
</dbReference>
<comment type="function">
    <text evidence="1">In the phosphorylated form it could act as an anti-anti-sigma factor that counteracts SpoIIAB and thus releases sigma f from inhibition.</text>
</comment>
<dbReference type="PANTHER" id="PTHR33495">
    <property type="entry name" value="ANTI-SIGMA FACTOR ANTAGONIST TM_1081-RELATED-RELATED"/>
    <property type="match status" value="1"/>
</dbReference>
<dbReference type="CDD" id="cd07043">
    <property type="entry name" value="STAS_anti-anti-sigma_factors"/>
    <property type="match status" value="1"/>
</dbReference>
<dbReference type="InterPro" id="IPR002645">
    <property type="entry name" value="STAS_dom"/>
</dbReference>
<dbReference type="Proteomes" id="UP000036932">
    <property type="component" value="Unassembled WGS sequence"/>
</dbReference>
<dbReference type="Pfam" id="PF01740">
    <property type="entry name" value="STAS"/>
    <property type="match status" value="1"/>
</dbReference>
<dbReference type="OrthoDB" id="9796601at2"/>
<dbReference type="InterPro" id="IPR014237">
    <property type="entry name" value="Anti-sigma_F_ant"/>
</dbReference>
<comment type="similarity">
    <text evidence="2 6">Belongs to the anti-sigma-factor antagonist family.</text>
</comment>
<keyword evidence="5" id="KW-0749">Sporulation</keyword>
<dbReference type="GO" id="GO:0030435">
    <property type="term" value="P:sporulation resulting in formation of a cellular spore"/>
    <property type="evidence" value="ECO:0007669"/>
    <property type="project" value="UniProtKB-KW"/>
</dbReference>
<dbReference type="PROSITE" id="PS50801">
    <property type="entry name" value="STAS"/>
    <property type="match status" value="1"/>
</dbReference>
<proteinExistence type="inferred from homology"/>
<dbReference type="NCBIfam" id="TIGR00377">
    <property type="entry name" value="ant_ant_sig"/>
    <property type="match status" value="1"/>
</dbReference>
<dbReference type="EMBL" id="LIUT01000001">
    <property type="protein sequence ID" value="KOR88683.1"/>
    <property type="molecule type" value="Genomic_DNA"/>
</dbReference>
<organism evidence="8 9">
    <name type="scientific">Paenibacillus solani</name>
    <dbReference type="NCBI Taxonomy" id="1705565"/>
    <lineage>
        <taxon>Bacteria</taxon>
        <taxon>Bacillati</taxon>
        <taxon>Bacillota</taxon>
        <taxon>Bacilli</taxon>
        <taxon>Bacillales</taxon>
        <taxon>Paenibacillaceae</taxon>
        <taxon>Paenibacillus</taxon>
    </lineage>
</organism>
<evidence type="ECO:0000256" key="1">
    <source>
        <dbReference type="ARBA" id="ARBA00001976"/>
    </source>
</evidence>
<evidence type="ECO:0000256" key="6">
    <source>
        <dbReference type="RuleBase" id="RU003749"/>
    </source>
</evidence>
<dbReference type="NCBIfam" id="TIGR02886">
    <property type="entry name" value="spore_II_AA"/>
    <property type="match status" value="1"/>
</dbReference>
<evidence type="ECO:0000256" key="5">
    <source>
        <dbReference type="ARBA" id="ARBA00022969"/>
    </source>
</evidence>
<dbReference type="InterPro" id="IPR036513">
    <property type="entry name" value="STAS_dom_sf"/>
</dbReference>
<reference evidence="9" key="1">
    <citation type="submission" date="2015-08" db="EMBL/GenBank/DDBJ databases">
        <title>Genome sequencing project for genomic taxonomy and phylogenomics of Bacillus-like bacteria.</title>
        <authorList>
            <person name="Liu B."/>
            <person name="Wang J."/>
            <person name="Zhu Y."/>
            <person name="Liu G."/>
            <person name="Chen Q."/>
            <person name="Chen Z."/>
            <person name="Lan J."/>
            <person name="Che J."/>
            <person name="Ge C."/>
            <person name="Shi H."/>
            <person name="Pan Z."/>
            <person name="Liu X."/>
        </authorList>
    </citation>
    <scope>NUCLEOTIDE SEQUENCE [LARGE SCALE GENOMIC DNA]</scope>
    <source>
        <strain evidence="9">FJAT-22460</strain>
    </source>
</reference>
<protein>
    <recommendedName>
        <fullName evidence="3 6">Anti-sigma F factor antagonist</fullName>
    </recommendedName>
    <alternativeName>
        <fullName evidence="6">Stage II sporulation protein</fullName>
    </alternativeName>
</protein>
<sequence length="117" mass="13406">MNLHVDMEHHRHVLIVRLSGELDHHTADHVRMQLDEAIQRRQTEHLVLSLKHLDFMDSSGLGVILGRYKFIKQKGGKMAVCDVKPQVYRLLEMSGLFKIMPIYENEGTALSGMEVVS</sequence>
<dbReference type="RefSeq" id="WP_053488825.1">
    <property type="nucleotide sequence ID" value="NZ_LIUT01000001.1"/>
</dbReference>
<accession>A0A0M1P2G0</accession>
<evidence type="ECO:0000259" key="7">
    <source>
        <dbReference type="PROSITE" id="PS50801"/>
    </source>
</evidence>
<evidence type="ECO:0000256" key="2">
    <source>
        <dbReference type="ARBA" id="ARBA00009013"/>
    </source>
</evidence>
<dbReference type="GO" id="GO:0045152">
    <property type="term" value="F:antisigma factor binding"/>
    <property type="evidence" value="ECO:0007669"/>
    <property type="project" value="InterPro"/>
</dbReference>
<feature type="domain" description="STAS" evidence="7">
    <location>
        <begin position="3"/>
        <end position="113"/>
    </location>
</feature>
<keyword evidence="9" id="KW-1185">Reference proteome</keyword>
<dbReference type="Gene3D" id="3.30.750.24">
    <property type="entry name" value="STAS domain"/>
    <property type="match status" value="1"/>
</dbReference>
<name>A0A0M1P2G0_9BACL</name>
<dbReference type="PANTHER" id="PTHR33495:SF2">
    <property type="entry name" value="ANTI-SIGMA FACTOR ANTAGONIST TM_1081-RELATED"/>
    <property type="match status" value="1"/>
</dbReference>
<keyword evidence="4" id="KW-0597">Phosphoprotein</keyword>
<evidence type="ECO:0000256" key="4">
    <source>
        <dbReference type="ARBA" id="ARBA00022553"/>
    </source>
</evidence>